<reference evidence="3 4" key="1">
    <citation type="submission" date="2020-08" db="EMBL/GenBank/DDBJ databases">
        <title>Functional genomics of gut bacteria from endangered species of beetles.</title>
        <authorList>
            <person name="Carlos-Shanley C."/>
        </authorList>
    </citation>
    <scope>NUCLEOTIDE SEQUENCE [LARGE SCALE GENOMIC DNA]</scope>
    <source>
        <strain evidence="3 4">S00239</strain>
    </source>
</reference>
<evidence type="ECO:0000313" key="3">
    <source>
        <dbReference type="EMBL" id="MBB4842493.1"/>
    </source>
</evidence>
<feature type="transmembrane region" description="Helical" evidence="2">
    <location>
        <begin position="68"/>
        <end position="87"/>
    </location>
</feature>
<sequence>MSEVVSLPEKKTFEPPDQDPVFAPEPGQNDSLATAEANSLANGKSLQSDGEAKEHQRHQSFRDHVNRATLGIFWAIAVSIGLGVIAYTFHLLTPPSWHFLEAAQLESVKTILISALFSSALSGYAGKRMA</sequence>
<proteinExistence type="predicted"/>
<protein>
    <submittedName>
        <fullName evidence="3">Uncharacterized protein</fullName>
    </submittedName>
</protein>
<organism evidence="3 4">
    <name type="scientific">Roseateles oligotrophus</name>
    <dbReference type="NCBI Taxonomy" id="1769250"/>
    <lineage>
        <taxon>Bacteria</taxon>
        <taxon>Pseudomonadati</taxon>
        <taxon>Pseudomonadota</taxon>
        <taxon>Betaproteobacteria</taxon>
        <taxon>Burkholderiales</taxon>
        <taxon>Sphaerotilaceae</taxon>
        <taxon>Roseateles</taxon>
    </lineage>
</organism>
<accession>A0A840L6S0</accession>
<keyword evidence="2" id="KW-0812">Transmembrane</keyword>
<keyword evidence="4" id="KW-1185">Reference proteome</keyword>
<dbReference type="EMBL" id="JACHLP010000002">
    <property type="protein sequence ID" value="MBB4842493.1"/>
    <property type="molecule type" value="Genomic_DNA"/>
</dbReference>
<dbReference type="RefSeq" id="WP_184296853.1">
    <property type="nucleotide sequence ID" value="NZ_JACHLP010000002.1"/>
</dbReference>
<evidence type="ECO:0000256" key="2">
    <source>
        <dbReference type="SAM" id="Phobius"/>
    </source>
</evidence>
<feature type="region of interest" description="Disordered" evidence="1">
    <location>
        <begin position="41"/>
        <end position="60"/>
    </location>
</feature>
<comment type="caution">
    <text evidence="3">The sequence shown here is derived from an EMBL/GenBank/DDBJ whole genome shotgun (WGS) entry which is preliminary data.</text>
</comment>
<dbReference type="Proteomes" id="UP000562027">
    <property type="component" value="Unassembled WGS sequence"/>
</dbReference>
<keyword evidence="2" id="KW-1133">Transmembrane helix</keyword>
<name>A0A840L6S0_9BURK</name>
<feature type="transmembrane region" description="Helical" evidence="2">
    <location>
        <begin position="107"/>
        <end position="126"/>
    </location>
</feature>
<keyword evidence="2" id="KW-0472">Membrane</keyword>
<evidence type="ECO:0000313" key="4">
    <source>
        <dbReference type="Proteomes" id="UP000562027"/>
    </source>
</evidence>
<feature type="region of interest" description="Disordered" evidence="1">
    <location>
        <begin position="1"/>
        <end position="31"/>
    </location>
</feature>
<evidence type="ECO:0000256" key="1">
    <source>
        <dbReference type="SAM" id="MobiDB-lite"/>
    </source>
</evidence>
<gene>
    <name evidence="3" type="ORF">HNP55_001008</name>
</gene>
<dbReference type="AlphaFoldDB" id="A0A840L6S0"/>